<keyword evidence="4" id="KW-1185">Reference proteome</keyword>
<gene>
    <name evidence="3" type="ORF">BKA12_001273</name>
</gene>
<dbReference type="RefSeq" id="WP_183641580.1">
    <property type="nucleotide sequence ID" value="NZ_JACHBL010000001.1"/>
</dbReference>
<accession>A0A7W8YAX9</accession>
<dbReference type="EMBL" id="JACHBL010000001">
    <property type="protein sequence ID" value="MBB5598193.1"/>
    <property type="molecule type" value="Genomic_DNA"/>
</dbReference>
<dbReference type="Pfam" id="PF03703">
    <property type="entry name" value="bPH_2"/>
    <property type="match status" value="1"/>
</dbReference>
<keyword evidence="1" id="KW-1133">Transmembrane helix</keyword>
<dbReference type="Proteomes" id="UP000523863">
    <property type="component" value="Unassembled WGS sequence"/>
</dbReference>
<keyword evidence="1" id="KW-0472">Membrane</keyword>
<dbReference type="AlphaFoldDB" id="A0A7W8YAX9"/>
<comment type="caution">
    <text evidence="3">The sequence shown here is derived from an EMBL/GenBank/DDBJ whole genome shotgun (WGS) entry which is preliminary data.</text>
</comment>
<organism evidence="3 4">
    <name type="scientific">Neomicrococcus lactis</name>
    <dbReference type="NCBI Taxonomy" id="732241"/>
    <lineage>
        <taxon>Bacteria</taxon>
        <taxon>Bacillati</taxon>
        <taxon>Actinomycetota</taxon>
        <taxon>Actinomycetes</taxon>
        <taxon>Micrococcales</taxon>
        <taxon>Micrococcaceae</taxon>
        <taxon>Neomicrococcus</taxon>
    </lineage>
</organism>
<evidence type="ECO:0000313" key="3">
    <source>
        <dbReference type="EMBL" id="MBB5598193.1"/>
    </source>
</evidence>
<proteinExistence type="predicted"/>
<protein>
    <recommendedName>
        <fullName evidence="2">YdbS-like PH domain-containing protein</fullName>
    </recommendedName>
</protein>
<sequence length="171" mass="19405">MRVRLRDDERVVVRTRPHLRTILWPTIRLFLIVLVASYGAGFLNREHTEPLATMAPVLHWIVVGVGALLAFKYGVLPIFRWFTTWIILTTQRVVVHRKGVDREVPLDGIFGVDLRQSVAQKMNQSGTMILRTASGNGIIYNVPAVRTVADLVVEYRDALPARALPVERWAL</sequence>
<evidence type="ECO:0000313" key="4">
    <source>
        <dbReference type="Proteomes" id="UP000523863"/>
    </source>
</evidence>
<evidence type="ECO:0000256" key="1">
    <source>
        <dbReference type="SAM" id="Phobius"/>
    </source>
</evidence>
<keyword evidence="1" id="KW-0812">Transmembrane</keyword>
<name>A0A7W8YAX9_9MICC</name>
<evidence type="ECO:0000259" key="2">
    <source>
        <dbReference type="Pfam" id="PF03703"/>
    </source>
</evidence>
<feature type="transmembrane region" description="Helical" evidence="1">
    <location>
        <begin position="21"/>
        <end position="40"/>
    </location>
</feature>
<feature type="domain" description="YdbS-like PH" evidence="2">
    <location>
        <begin position="81"/>
        <end position="144"/>
    </location>
</feature>
<dbReference type="InterPro" id="IPR005182">
    <property type="entry name" value="YdbS-like_PH"/>
</dbReference>
<reference evidence="3 4" key="1">
    <citation type="submission" date="2020-08" db="EMBL/GenBank/DDBJ databases">
        <title>Sequencing the genomes of 1000 actinobacteria strains.</title>
        <authorList>
            <person name="Klenk H.-P."/>
        </authorList>
    </citation>
    <scope>NUCLEOTIDE SEQUENCE [LARGE SCALE GENOMIC DNA]</scope>
    <source>
        <strain evidence="3 4">DSM 23694</strain>
    </source>
</reference>
<feature type="transmembrane region" description="Helical" evidence="1">
    <location>
        <begin position="60"/>
        <end position="82"/>
    </location>
</feature>